<reference evidence="2 3" key="3">
    <citation type="journal article" date="1997" name="J. Gen. Virol.">
        <title>Cloning and functional characterization of the origin of lytic-phase DNA replication of rat cytomegalovirus.</title>
        <authorList>
            <person name="Vink C."/>
            <person name="Beuken E."/>
            <person name="Bruggeman C.A."/>
        </authorList>
    </citation>
    <scope>NUCLEOTIDE SEQUENCE [LARGE SCALE GENOMIC DNA]</scope>
    <source>
        <strain evidence="2 3">Maastricht</strain>
    </source>
</reference>
<protein>
    <submittedName>
        <fullName evidence="2">PR27</fullName>
    </submittedName>
</protein>
<gene>
    <name evidence="2" type="primary">R27</name>
</gene>
<reference evidence="2 3" key="6">
    <citation type="journal article" date="1999" name="J. Gen. Virol.">
        <title>The rat cytomegalovirus R32 gene encodes a virion-associated protein that elicits a strong humoral immune response in infected rats.</title>
        <authorList>
            <person name="Beuken E."/>
            <person name="Grauls G."/>
            <person name="Bruggeman C.A."/>
            <person name="Vink C."/>
        </authorList>
    </citation>
    <scope>NUCLEOTIDE SEQUENCE [LARGE SCALE GENOMIC DNA]</scope>
    <source>
        <strain evidence="2 3">Maastricht</strain>
    </source>
</reference>
<dbReference type="OrthoDB" id="2708at10239"/>
<feature type="compositionally biased region" description="Acidic residues" evidence="1">
    <location>
        <begin position="627"/>
        <end position="656"/>
    </location>
</feature>
<reference evidence="2 3" key="5">
    <citation type="journal article" date="1998" name="Virology">
        <title>The Maastricht strain and England strain of rat cytomegalovirus represent different betaherpesvirus species rather than strains.</title>
        <authorList>
            <person name="Beisser P.S."/>
            <person name="Kaptein S.J."/>
            <person name="Beuken E."/>
            <person name="Bruggeman C.A."/>
            <person name="Vink C."/>
        </authorList>
    </citation>
    <scope>NUCLEOTIDE SEQUENCE [LARGE SCALE GENOMIC DNA]</scope>
    <source>
        <strain evidence="2 3">Maastricht</strain>
    </source>
</reference>
<evidence type="ECO:0000313" key="3">
    <source>
        <dbReference type="Proteomes" id="UP000008288"/>
    </source>
</evidence>
<reference evidence="2 3" key="4">
    <citation type="journal article" date="1998" name="J. Virol.">
        <title>The R33 G protein-coupled receptor gene of rat cytomegalovirus plays an essential role in the pathogenesis of viral infection.</title>
        <authorList>
            <person name="Beisser P.S."/>
            <person name="Vink C."/>
            <person name="Van Dam J.G."/>
            <person name="Grauls G."/>
            <person name="Vanherle S.J."/>
            <person name="Bruggeman C.A."/>
        </authorList>
    </citation>
    <scope>NUCLEOTIDE SEQUENCE [LARGE SCALE GENOMIC DNA]</scope>
    <source>
        <strain evidence="2 3">Maastricht</strain>
    </source>
</reference>
<dbReference type="EMBL" id="AF232689">
    <property type="protein sequence ID" value="AAF99127.1"/>
    <property type="molecule type" value="Genomic_DNA"/>
</dbReference>
<reference evidence="2 3" key="7">
    <citation type="journal article" date="1999" name="J. Virol.">
        <title>Deletion of the R78 G protein-coupled receptor gene from rat cytomegalovirus results in an attenuated, syncytium-inducing mutant strain.</title>
        <authorList>
            <person name="Beisser P.S."/>
            <person name="Grauls G."/>
            <person name="Bruggeman C.A."/>
            <person name="Vink C."/>
        </authorList>
    </citation>
    <scope>NUCLEOTIDE SEQUENCE [LARGE SCALE GENOMIC DNA]</scope>
    <source>
        <strain evidence="2 3">Maastricht</strain>
    </source>
</reference>
<dbReference type="InterPro" id="IPR010302">
    <property type="entry name" value="UL27-like_protein_herpesevirus"/>
</dbReference>
<feature type="compositionally biased region" description="Basic and acidic residues" evidence="1">
    <location>
        <begin position="595"/>
        <end position="606"/>
    </location>
</feature>
<sequence length="671" mass="76098">MDSWSKRNGKAPREITRFLSVDEPFDHVELKISYLKNARFATANGHYGIIGLALRWDTAVWGLLREIECVPYSNPFVFPNCARLSGIIAAMQFRPEANEVVRALCRACVAAQYGVSILFSYDHCAAVPRYLRSLVQELVELNDRIRHLSIVSNLRVEAEDLGVIQGVLPERVAALLGVPAAHELFLSDEYYDCVEAAVDAMFDRFCECAECGMRRSERIVAVRARALGDARGLTARRGMLRKKRRNRFFEENDVALPFCPELGRLRLPRIRHLDLVQQELLCRHIGRDLMFDSMFGVCRGMSRMRGVPIPFCSAEKLNLDLAYVLYLASNSYFLCFLIRTVRDVMRHEERAYGELCLGLARDAARALREDVEARVAAGAVPPRRTYFDFLDPGLSAEEKDLSIVGALERVTFRGCRVVERRDPDGTSVDERVGCFRQDAAVVLGAAAAYHVPRALREHRAREELLAHTLGIRRLYDERVLAEFHGEKLVPYHLCVGGHWRRDGWAVQARNVTLLDEEIVGVRGDDMFAGHVDFYERFEEVEVIREIPVKKRTFMMELQRMYVSKSELAAYADADVEIEEAADEDDGREVEFGPAGRDRREEGIRLEDYDDSDLGLDADHDPMFGIVDGDDDDDDGDDDDGGDDAMSGDEEDDEDADEGPRYVVERLEGYRT</sequence>
<keyword evidence="3" id="KW-1185">Reference proteome</keyword>
<reference evidence="2 3" key="1">
    <citation type="journal article" date="1996" name="J. Gen. Virol.">
        <title>Cloning and sequence analysis of the genes encoding DNA polymerase, glycoprotein B, ICP18.5 and major DNA-binding protein of rat cytomegalovirus.</title>
        <authorList>
            <person name="Beuken E."/>
            <person name="Slobbe R."/>
            <person name="Bruggeman C.A."/>
            <person name="Vink C."/>
        </authorList>
    </citation>
    <scope>NUCLEOTIDE SEQUENCE [LARGE SCALE GENOMIC DNA]</scope>
    <source>
        <strain evidence="2 3">Maastricht</strain>
    </source>
</reference>
<reference evidence="2 3" key="8">
    <citation type="journal article" date="2000" name="J. Virol.">
        <title>The r144 major histocompatibility complex class I-like gene of rat cytomegalovirus is dispensable for both acute and long-term infection in the immunocompromised host.</title>
        <authorList>
            <person name="Beisser P.S."/>
            <person name="Kloover J.S."/>
            <person name="Grauls G.E."/>
            <person name="Blok M.J."/>
            <person name="Bruggeman C.A."/>
            <person name="Vink C."/>
        </authorList>
    </citation>
    <scope>NUCLEOTIDE SEQUENCE [LARGE SCALE GENOMIC DNA]</scope>
    <source>
        <strain evidence="2 3">Maastricht</strain>
    </source>
</reference>
<dbReference type="Pfam" id="PF05999">
    <property type="entry name" value="Herpes_U5"/>
    <property type="match status" value="1"/>
</dbReference>
<dbReference type="GeneID" id="940276"/>
<evidence type="ECO:0000313" key="2">
    <source>
        <dbReference type="EMBL" id="AAF99127.1"/>
    </source>
</evidence>
<organism evidence="2 3">
    <name type="scientific">Rat cytomegalovirus (strain Maastricht)</name>
    <dbReference type="NCBI Taxonomy" id="79700"/>
    <lineage>
        <taxon>Viruses</taxon>
        <taxon>Duplodnaviria</taxon>
        <taxon>Heunggongvirae</taxon>
        <taxon>Peploviricota</taxon>
        <taxon>Herviviricetes</taxon>
        <taxon>Herpesvirales</taxon>
        <taxon>Orthoherpesviridae</taxon>
        <taxon>Betaherpesvirinae</taxon>
        <taxon>Muromegalovirus</taxon>
        <taxon>Muromegalovirus muridbeta2</taxon>
        <taxon>Murid betaherpesvirus 2</taxon>
    </lineage>
</organism>
<evidence type="ECO:0000256" key="1">
    <source>
        <dbReference type="SAM" id="MobiDB-lite"/>
    </source>
</evidence>
<reference evidence="2 3" key="2">
    <citation type="journal article" date="1996" name="J. Virol.">
        <title>Structure of the rat cytomegalovirus genome termini.</title>
        <authorList>
            <person name="Vink C."/>
            <person name="Beuken E."/>
            <person name="Bruggeman C.A."/>
        </authorList>
    </citation>
    <scope>NUCLEOTIDE SEQUENCE [LARGE SCALE GENOMIC DNA]</scope>
    <source>
        <strain evidence="2 3">Maastricht</strain>
    </source>
</reference>
<accession>Q9DWG2</accession>
<organismHost>
    <name type="scientific">Rattus</name>
    <name type="common">rats</name>
    <dbReference type="NCBI Taxonomy" id="10114"/>
</organismHost>
<dbReference type="KEGG" id="vg:940276"/>
<dbReference type="Proteomes" id="UP000008288">
    <property type="component" value="Segment"/>
</dbReference>
<reference evidence="2 3" key="10">
    <citation type="journal article" date="2000" name="Virus Res.">
        <title>Rat cytomegalovirus R89 is a highly conserved gene which expresses a spliced transcript.</title>
        <authorList>
            <person name="Gruijthuijsen Y.K."/>
            <person name="Beuken E."/>
            <person name="Bruggeman C.A."/>
            <person name="Vink C."/>
        </authorList>
    </citation>
    <scope>NUCLEOTIDE SEQUENCE [LARGE SCALE GENOMIC DNA]</scope>
    <source>
        <strain evidence="2 3">Maastricht</strain>
    </source>
</reference>
<reference evidence="2 3" key="9">
    <citation type="journal article" date="2000" name="J. Virol.">
        <title>Complete DNA sequence of the rat cytomegalovirus genome.</title>
        <authorList>
            <person name="Vink C."/>
            <person name="Beuken E."/>
            <person name="Bruggeman C.A."/>
        </authorList>
    </citation>
    <scope>NUCLEOTIDE SEQUENCE [LARGE SCALE GENOMIC DNA]</scope>
    <source>
        <strain evidence="2 3">Maastricht</strain>
    </source>
</reference>
<name>Q9DWG2_RCMVM</name>
<dbReference type="RefSeq" id="NP_064132.1">
    <property type="nucleotide sequence ID" value="NC_002512.2"/>
</dbReference>
<proteinExistence type="predicted"/>
<feature type="region of interest" description="Disordered" evidence="1">
    <location>
        <begin position="580"/>
        <end position="660"/>
    </location>
</feature>